<dbReference type="Proteomes" id="UP000747791">
    <property type="component" value="Unassembled WGS sequence"/>
</dbReference>
<gene>
    <name evidence="3" type="ORF">EBX74_02780</name>
</gene>
<evidence type="ECO:0000313" key="3">
    <source>
        <dbReference type="EMBL" id="NCU53213.1"/>
    </source>
</evidence>
<accession>A0A966HP53</accession>
<sequence length="183" mass="19546">MEGKIIIVGATGYTGSALAKLLKEENIDCHLIGRNETELEKLASETGQSFSVCSNVSDEESVNESLSSIANDKILGLAYCVGSIVLKSFQTTKTDDFINTFNLNVTGAIHFIKKLQKQLADNNGSIVLFSTVAVDRGFNMHSVISTAKGAIQGLTTSLAAEFAPKIRVNCIAPSITQSKMAKL</sequence>
<dbReference type="InterPro" id="IPR002347">
    <property type="entry name" value="SDR_fam"/>
</dbReference>
<dbReference type="AlphaFoldDB" id="A0A966HP53"/>
<dbReference type="CDD" id="cd05233">
    <property type="entry name" value="SDR_c"/>
    <property type="match status" value="1"/>
</dbReference>
<dbReference type="PANTHER" id="PTHR43477:SF1">
    <property type="entry name" value="DIHYDROANTICAPSIN 7-DEHYDROGENASE"/>
    <property type="match status" value="1"/>
</dbReference>
<dbReference type="InterPro" id="IPR051122">
    <property type="entry name" value="SDR_DHRS6-like"/>
</dbReference>
<dbReference type="GO" id="GO:0016491">
    <property type="term" value="F:oxidoreductase activity"/>
    <property type="evidence" value="ECO:0007669"/>
    <property type="project" value="UniProtKB-KW"/>
</dbReference>
<evidence type="ECO:0000313" key="4">
    <source>
        <dbReference type="Proteomes" id="UP000747791"/>
    </source>
</evidence>
<dbReference type="Gene3D" id="3.40.50.720">
    <property type="entry name" value="NAD(P)-binding Rossmann-like Domain"/>
    <property type="match status" value="1"/>
</dbReference>
<dbReference type="SUPFAM" id="SSF51735">
    <property type="entry name" value="NAD(P)-binding Rossmann-fold domains"/>
    <property type="match status" value="1"/>
</dbReference>
<comment type="caution">
    <text evidence="3">The sequence shown here is derived from an EMBL/GenBank/DDBJ whole genome shotgun (WGS) entry which is preliminary data.</text>
</comment>
<dbReference type="PANTHER" id="PTHR43477">
    <property type="entry name" value="DIHYDROANTICAPSIN 7-DEHYDROGENASE"/>
    <property type="match status" value="1"/>
</dbReference>
<organism evidence="3 4">
    <name type="scientific">Candidatus Fonsibacter lacus</name>
    <dbReference type="NCBI Taxonomy" id="2576439"/>
    <lineage>
        <taxon>Bacteria</taxon>
        <taxon>Pseudomonadati</taxon>
        <taxon>Pseudomonadota</taxon>
        <taxon>Alphaproteobacteria</taxon>
        <taxon>Candidatus Pelagibacterales</taxon>
        <taxon>Candidatus Pelagibacterales incertae sedis</taxon>
        <taxon>Candidatus Fonsibacter</taxon>
    </lineage>
</organism>
<evidence type="ECO:0000256" key="1">
    <source>
        <dbReference type="ARBA" id="ARBA00006484"/>
    </source>
</evidence>
<dbReference type="Pfam" id="PF00106">
    <property type="entry name" value="adh_short"/>
    <property type="match status" value="1"/>
</dbReference>
<dbReference type="EMBL" id="RGOB01000066">
    <property type="protein sequence ID" value="NCU53213.1"/>
    <property type="molecule type" value="Genomic_DNA"/>
</dbReference>
<keyword evidence="2" id="KW-0560">Oxidoreductase</keyword>
<reference evidence="3" key="1">
    <citation type="submission" date="2018-10" db="EMBL/GenBank/DDBJ databases">
        <title>Iterative Subtractive Binning of Freshwater Chronoseries Metagenomes Recovers Nearly Complete Genomes from over Four Hundred Novel Species.</title>
        <authorList>
            <person name="Rodriguez-R L.M."/>
            <person name="Tsementzi D."/>
            <person name="Luo C."/>
            <person name="Konstantinidis K.T."/>
        </authorList>
    </citation>
    <scope>NUCLEOTIDE SEQUENCE</scope>
    <source>
        <strain evidence="3">WB8_2A_004</strain>
    </source>
</reference>
<name>A0A966HP53_9PROT</name>
<dbReference type="InterPro" id="IPR036291">
    <property type="entry name" value="NAD(P)-bd_dom_sf"/>
</dbReference>
<evidence type="ECO:0000256" key="2">
    <source>
        <dbReference type="ARBA" id="ARBA00023002"/>
    </source>
</evidence>
<protein>
    <submittedName>
        <fullName evidence="3">SDR family oxidoreductase</fullName>
    </submittedName>
</protein>
<dbReference type="PRINTS" id="PR00081">
    <property type="entry name" value="GDHRDH"/>
</dbReference>
<comment type="similarity">
    <text evidence="1">Belongs to the short-chain dehydrogenases/reductases (SDR) family.</text>
</comment>
<proteinExistence type="inferred from homology"/>